<proteinExistence type="predicted"/>
<evidence type="ECO:0000313" key="2">
    <source>
        <dbReference type="EMBL" id="TFK80715.1"/>
    </source>
</evidence>
<name>A0A5C3NTQ6_9APHY</name>
<feature type="compositionally biased region" description="Low complexity" evidence="1">
    <location>
        <begin position="98"/>
        <end position="115"/>
    </location>
</feature>
<dbReference type="InParanoid" id="A0A5C3NTQ6"/>
<accession>A0A5C3NTQ6</accession>
<sequence>MSTFTQPLGKRFLMRKSSNAENAPPSASAYHKKADALVSAREASRRRRARVVSGSMPLKAKKLLLNAQRRVSKAQHAAKLPKVAIQASEPVELVNQEQSQQTATAAAPLPQPAPDAWRFPRALRRPPPPVWPMQLRRENVDACDPALVGVPMEYIMRGLEAAGDSMWHLVRNAEVDGSSLGHRTGLPDEINVIIADHTRMHAKSALPSSNPTHVLAIWDLPFAHAVYKNGTGRVDPATGRRKISLMPAHNLVLAAHCAKWFPLPKAAGGAHETRVEDQDGVPGTQLTLPVVPLAVPHPQSFMLLLQTLYTHKVSWLLDQLVPVPKPTVVFPTRETPQPRNPHYIVETGRRVAARFTPHAIVGMLGMVIGLWQNAIYLGVSDRRLWIGIDWSYDMLLTGLAMSLGRPEMVPRPAPVQWPVAAKA</sequence>
<organism evidence="2 3">
    <name type="scientific">Polyporus arcularius HHB13444</name>
    <dbReference type="NCBI Taxonomy" id="1314778"/>
    <lineage>
        <taxon>Eukaryota</taxon>
        <taxon>Fungi</taxon>
        <taxon>Dikarya</taxon>
        <taxon>Basidiomycota</taxon>
        <taxon>Agaricomycotina</taxon>
        <taxon>Agaricomycetes</taxon>
        <taxon>Polyporales</taxon>
        <taxon>Polyporaceae</taxon>
        <taxon>Polyporus</taxon>
    </lineage>
</organism>
<keyword evidence="3" id="KW-1185">Reference proteome</keyword>
<reference evidence="2 3" key="1">
    <citation type="journal article" date="2019" name="Nat. Ecol. Evol.">
        <title>Megaphylogeny resolves global patterns of mushroom evolution.</title>
        <authorList>
            <person name="Varga T."/>
            <person name="Krizsan K."/>
            <person name="Foldi C."/>
            <person name="Dima B."/>
            <person name="Sanchez-Garcia M."/>
            <person name="Sanchez-Ramirez S."/>
            <person name="Szollosi G.J."/>
            <person name="Szarkandi J.G."/>
            <person name="Papp V."/>
            <person name="Albert L."/>
            <person name="Andreopoulos W."/>
            <person name="Angelini C."/>
            <person name="Antonin V."/>
            <person name="Barry K.W."/>
            <person name="Bougher N.L."/>
            <person name="Buchanan P."/>
            <person name="Buyck B."/>
            <person name="Bense V."/>
            <person name="Catcheside P."/>
            <person name="Chovatia M."/>
            <person name="Cooper J."/>
            <person name="Damon W."/>
            <person name="Desjardin D."/>
            <person name="Finy P."/>
            <person name="Geml J."/>
            <person name="Haridas S."/>
            <person name="Hughes K."/>
            <person name="Justo A."/>
            <person name="Karasinski D."/>
            <person name="Kautmanova I."/>
            <person name="Kiss B."/>
            <person name="Kocsube S."/>
            <person name="Kotiranta H."/>
            <person name="LaButti K.M."/>
            <person name="Lechner B.E."/>
            <person name="Liimatainen K."/>
            <person name="Lipzen A."/>
            <person name="Lukacs Z."/>
            <person name="Mihaltcheva S."/>
            <person name="Morgado L.N."/>
            <person name="Niskanen T."/>
            <person name="Noordeloos M.E."/>
            <person name="Ohm R.A."/>
            <person name="Ortiz-Santana B."/>
            <person name="Ovrebo C."/>
            <person name="Racz N."/>
            <person name="Riley R."/>
            <person name="Savchenko A."/>
            <person name="Shiryaev A."/>
            <person name="Soop K."/>
            <person name="Spirin V."/>
            <person name="Szebenyi C."/>
            <person name="Tomsovsky M."/>
            <person name="Tulloss R.E."/>
            <person name="Uehling J."/>
            <person name="Grigoriev I.V."/>
            <person name="Vagvolgyi C."/>
            <person name="Papp T."/>
            <person name="Martin F.M."/>
            <person name="Miettinen O."/>
            <person name="Hibbett D.S."/>
            <person name="Nagy L.G."/>
        </authorList>
    </citation>
    <scope>NUCLEOTIDE SEQUENCE [LARGE SCALE GENOMIC DNA]</scope>
    <source>
        <strain evidence="2 3">HHB13444</strain>
    </source>
</reference>
<feature type="region of interest" description="Disordered" evidence="1">
    <location>
        <begin position="96"/>
        <end position="115"/>
    </location>
</feature>
<evidence type="ECO:0000256" key="1">
    <source>
        <dbReference type="SAM" id="MobiDB-lite"/>
    </source>
</evidence>
<dbReference type="Proteomes" id="UP000308197">
    <property type="component" value="Unassembled WGS sequence"/>
</dbReference>
<protein>
    <submittedName>
        <fullName evidence="2">Uncharacterized protein</fullName>
    </submittedName>
</protein>
<feature type="region of interest" description="Disordered" evidence="1">
    <location>
        <begin position="1"/>
        <end position="33"/>
    </location>
</feature>
<feature type="compositionally biased region" description="Low complexity" evidence="1">
    <location>
        <begin position="17"/>
        <end position="29"/>
    </location>
</feature>
<gene>
    <name evidence="2" type="ORF">K466DRAFT_667533</name>
</gene>
<dbReference type="EMBL" id="ML211720">
    <property type="protein sequence ID" value="TFK80715.1"/>
    <property type="molecule type" value="Genomic_DNA"/>
</dbReference>
<evidence type="ECO:0000313" key="3">
    <source>
        <dbReference type="Proteomes" id="UP000308197"/>
    </source>
</evidence>
<dbReference type="AlphaFoldDB" id="A0A5C3NTQ6"/>